<feature type="region of interest" description="Disordered" evidence="1">
    <location>
        <begin position="1"/>
        <end position="31"/>
    </location>
</feature>
<feature type="compositionally biased region" description="Basic and acidic residues" evidence="1">
    <location>
        <begin position="469"/>
        <end position="483"/>
    </location>
</feature>
<protein>
    <submittedName>
        <fullName evidence="2">Uncharacterized protein</fullName>
    </submittedName>
</protein>
<name>A0ABQ7KID2_BRACM</name>
<dbReference type="Proteomes" id="UP000823674">
    <property type="component" value="Unassembled WGS sequence"/>
</dbReference>
<proteinExistence type="predicted"/>
<dbReference type="EMBL" id="JADBGQ010000034">
    <property type="protein sequence ID" value="KAG5374259.1"/>
    <property type="molecule type" value="Genomic_DNA"/>
</dbReference>
<evidence type="ECO:0000256" key="1">
    <source>
        <dbReference type="SAM" id="MobiDB-lite"/>
    </source>
</evidence>
<feature type="region of interest" description="Disordered" evidence="1">
    <location>
        <begin position="454"/>
        <end position="483"/>
    </location>
</feature>
<comment type="caution">
    <text evidence="2">The sequence shown here is derived from an EMBL/GenBank/DDBJ whole genome shotgun (WGS) entry which is preliminary data.</text>
</comment>
<evidence type="ECO:0000313" key="2">
    <source>
        <dbReference type="EMBL" id="KAG5374259.1"/>
    </source>
</evidence>
<evidence type="ECO:0000313" key="3">
    <source>
        <dbReference type="Proteomes" id="UP000823674"/>
    </source>
</evidence>
<accession>A0ABQ7KID2</accession>
<keyword evidence="3" id="KW-1185">Reference proteome</keyword>
<gene>
    <name evidence="2" type="primary">SC152g500040.1_BraROA</name>
    <name evidence="2" type="ORF">IGI04_042423</name>
</gene>
<reference evidence="2 3" key="1">
    <citation type="submission" date="2021-03" db="EMBL/GenBank/DDBJ databases">
        <authorList>
            <person name="King G.J."/>
            <person name="Bancroft I."/>
            <person name="Baten A."/>
            <person name="Bloomfield J."/>
            <person name="Borpatragohain P."/>
            <person name="He Z."/>
            <person name="Irish N."/>
            <person name="Irwin J."/>
            <person name="Liu K."/>
            <person name="Mauleon R.P."/>
            <person name="Moore J."/>
            <person name="Morris R."/>
            <person name="Ostergaard L."/>
            <person name="Wang B."/>
            <person name="Wells R."/>
        </authorList>
    </citation>
    <scope>NUCLEOTIDE SEQUENCE [LARGE SCALE GENOMIC DNA]</scope>
    <source>
        <strain evidence="2">R-o-18</strain>
        <tissue evidence="2">Leaf</tissue>
    </source>
</reference>
<sequence length="790" mass="87296">MCTDGRPRTSYPGQDGAQLDPTKVSPSDEATMVEPEANFGRAGRSDTYLGELVELNRSDTYLGELVELNQSDTYISDLDELSELSDTSLELNELSDTEDGAGLVAGRNGPFSVQRKIHNKFNLGRFYTKFDQAFAYVPEVPFAFSDHIQHPAKVILPILGFFSWYQSHFGWMFGLLKKSKPQQDVYFPFKTVFEKEQLIFDKKQFASNGFDFVQKQKKRQNRCDDKKWVRSATMVEPEANFGRAGRSDTYLGELVELNRSDTYLGELVELNQSDTYISDLDELSELSDTSLELNELSDTEDGAGLVAGRNGPFSFQKCRLPSRIISNPAKLILPILGFFTVCADGRPVCTDGHTDTHGRPACADGRPVCADGPPRTSSTATDVLCVLTDVLCVLTDVLRVLTNVLCVLTDVLCALTDTRTHTDSHGRPACADGRPACADGRPVCADGRPVCTDGHTDTHGQPRTSCVPREPKSPEQSTERADMCTDGQPDVLCVLTDGHGRPVCADGRPRTSCTSVCTEQTAHVGQNHPQTAKITREAKNAKINIIEESFLKGNIKNMSTKSLGCQVLIKSCCRHPVRPRNSDLCSMQKTWLEAKENYENLPENSFNHPYEACKKSDSNSKYFFFYIKNTPRNTTNVYCLLPPSTRTVRVRSVGLFGPTLSRAGLRSMAGLSPVNFPGTFPANFPVDRFAPNFKFSRLHGLGLFWLDCTHSFRISPNPGTKSVKENATKQPAFANPETVLADEMQPAYAQVSAKSILTGALKPKRVNSSFQYACPSVRLASIIPRKNVNT</sequence>
<organism evidence="2 3">
    <name type="scientific">Brassica rapa subsp. trilocularis</name>
    <dbReference type="NCBI Taxonomy" id="1813537"/>
    <lineage>
        <taxon>Eukaryota</taxon>
        <taxon>Viridiplantae</taxon>
        <taxon>Streptophyta</taxon>
        <taxon>Embryophyta</taxon>
        <taxon>Tracheophyta</taxon>
        <taxon>Spermatophyta</taxon>
        <taxon>Magnoliopsida</taxon>
        <taxon>eudicotyledons</taxon>
        <taxon>Gunneridae</taxon>
        <taxon>Pentapetalae</taxon>
        <taxon>rosids</taxon>
        <taxon>malvids</taxon>
        <taxon>Brassicales</taxon>
        <taxon>Brassicaceae</taxon>
        <taxon>Brassiceae</taxon>
        <taxon>Brassica</taxon>
    </lineage>
</organism>